<dbReference type="Pfam" id="PF13673">
    <property type="entry name" value="Acetyltransf_10"/>
    <property type="match status" value="1"/>
</dbReference>
<dbReference type="RefSeq" id="WP_316699502.1">
    <property type="nucleotide sequence ID" value="NZ_CP136336.1"/>
</dbReference>
<dbReference type="EC" id="2.3.1.-" evidence="2"/>
<dbReference type="GO" id="GO:0016746">
    <property type="term" value="F:acyltransferase activity"/>
    <property type="evidence" value="ECO:0007669"/>
    <property type="project" value="UniProtKB-KW"/>
</dbReference>
<name>A0ABZ0CPF5_9BURK</name>
<dbReference type="PROSITE" id="PS51186">
    <property type="entry name" value="GNAT"/>
    <property type="match status" value="1"/>
</dbReference>
<dbReference type="Gene3D" id="3.40.630.30">
    <property type="match status" value="1"/>
</dbReference>
<evidence type="ECO:0000259" key="1">
    <source>
        <dbReference type="PROSITE" id="PS51186"/>
    </source>
</evidence>
<reference evidence="2 3" key="1">
    <citation type="submission" date="2023-10" db="EMBL/GenBank/DDBJ databases">
        <title>Bacteria for the degradation of biodegradable plastic PBAT(Polybutylene adipate terephthalate).</title>
        <authorList>
            <person name="Weon H.-Y."/>
            <person name="Yeon J."/>
        </authorList>
    </citation>
    <scope>NUCLEOTIDE SEQUENCE [LARGE SCALE GENOMIC DNA]</scope>
    <source>
        <strain evidence="2 3">SBD 7-3</strain>
    </source>
</reference>
<gene>
    <name evidence="2" type="ORF">RXV79_18265</name>
</gene>
<dbReference type="Proteomes" id="UP001303946">
    <property type="component" value="Chromosome"/>
</dbReference>
<evidence type="ECO:0000313" key="2">
    <source>
        <dbReference type="EMBL" id="WOB06857.1"/>
    </source>
</evidence>
<dbReference type="InterPro" id="IPR000182">
    <property type="entry name" value="GNAT_dom"/>
</dbReference>
<dbReference type="SUPFAM" id="SSF55729">
    <property type="entry name" value="Acyl-CoA N-acyltransferases (Nat)"/>
    <property type="match status" value="1"/>
</dbReference>
<dbReference type="PANTHER" id="PTHR43451:SF1">
    <property type="entry name" value="ACETYLTRANSFERASE"/>
    <property type="match status" value="1"/>
</dbReference>
<dbReference type="InterPro" id="IPR016181">
    <property type="entry name" value="Acyl_CoA_acyltransferase"/>
</dbReference>
<organism evidence="2 3">
    <name type="scientific">Piscinibacter gummiphilus</name>
    <dbReference type="NCBI Taxonomy" id="946333"/>
    <lineage>
        <taxon>Bacteria</taxon>
        <taxon>Pseudomonadati</taxon>
        <taxon>Pseudomonadota</taxon>
        <taxon>Betaproteobacteria</taxon>
        <taxon>Burkholderiales</taxon>
        <taxon>Sphaerotilaceae</taxon>
        <taxon>Piscinibacter</taxon>
    </lineage>
</organism>
<evidence type="ECO:0000313" key="3">
    <source>
        <dbReference type="Proteomes" id="UP001303946"/>
    </source>
</evidence>
<keyword evidence="2" id="KW-0808">Transferase</keyword>
<protein>
    <submittedName>
        <fullName evidence="2">GNAT family N-acetyltransferase</fullName>
        <ecNumber evidence="2">2.3.1.-</ecNumber>
    </submittedName>
</protein>
<keyword evidence="2" id="KW-0012">Acyltransferase</keyword>
<accession>A0ABZ0CPF5</accession>
<feature type="domain" description="N-acetyltransferase" evidence="1">
    <location>
        <begin position="1"/>
        <end position="152"/>
    </location>
</feature>
<dbReference type="PANTHER" id="PTHR43451">
    <property type="entry name" value="ACETYLTRANSFERASE (GNAT) FAMILY PROTEIN"/>
    <property type="match status" value="1"/>
</dbReference>
<dbReference type="EMBL" id="CP136336">
    <property type="protein sequence ID" value="WOB06857.1"/>
    <property type="molecule type" value="Genomic_DNA"/>
</dbReference>
<sequence length="156" mass="16952">MRVEAANASDAEAISALIVELSEPFFLSPSRGGAERFLASISVEAVRGYLSSANFSYYVARSESRLAGFVALRDNSHLFHLFVATAFQGNRLASQLWATAKTDAVQAGNPGEFTVNSSLNAVPVYERFGFVREGEVQRMHGISFQPMRLRSGQNGA</sequence>
<dbReference type="CDD" id="cd04301">
    <property type="entry name" value="NAT_SF"/>
    <property type="match status" value="1"/>
</dbReference>
<keyword evidence="3" id="KW-1185">Reference proteome</keyword>
<proteinExistence type="predicted"/>
<dbReference type="InterPro" id="IPR052564">
    <property type="entry name" value="N-acetyltrans/Recomb-assoc"/>
</dbReference>